<proteinExistence type="predicted"/>
<dbReference type="EMBL" id="KY684089">
    <property type="protein sequence ID" value="ARF09923.1"/>
    <property type="molecule type" value="Genomic_DNA"/>
</dbReference>
<accession>A0A1V0SDY4</accession>
<organism evidence="1">
    <name type="scientific">Indivirus ILV1</name>
    <dbReference type="NCBI Taxonomy" id="1977633"/>
    <lineage>
        <taxon>Viruses</taxon>
        <taxon>Varidnaviria</taxon>
        <taxon>Bamfordvirae</taxon>
        <taxon>Nucleocytoviricota</taxon>
        <taxon>Megaviricetes</taxon>
        <taxon>Imitervirales</taxon>
        <taxon>Mimiviridae</taxon>
        <taxon>Klosneuvirinae</taxon>
        <taxon>Indivirus</taxon>
    </lineage>
</organism>
<reference evidence="1" key="1">
    <citation type="journal article" date="2017" name="Science">
        <title>Giant viruses with an expanded complement of translation system components.</title>
        <authorList>
            <person name="Schulz F."/>
            <person name="Yutin N."/>
            <person name="Ivanova N.N."/>
            <person name="Ortega D.R."/>
            <person name="Lee T.K."/>
            <person name="Vierheilig J."/>
            <person name="Daims H."/>
            <person name="Horn M."/>
            <person name="Wagner M."/>
            <person name="Jensen G.J."/>
            <person name="Kyrpides N.C."/>
            <person name="Koonin E.V."/>
            <person name="Woyke T."/>
        </authorList>
    </citation>
    <scope>NUCLEOTIDE SEQUENCE</scope>
    <source>
        <strain evidence="1">ILV1</strain>
    </source>
</reference>
<name>A0A1V0SDY4_9VIRU</name>
<protein>
    <submittedName>
        <fullName evidence="1">Uncharacterized protein</fullName>
    </submittedName>
</protein>
<sequence>MATTSQVFPLFAEIDSKLNDLLLKFYRMTEGHGHPDMIIGSEPLTIAMYDAIQFKKFQTLIGNIMFSKFPSGFSHSANRWIITDITDPATGFVYFCLRRIL</sequence>
<gene>
    <name evidence="1" type="ORF">Indivirus_5_46</name>
</gene>
<evidence type="ECO:0000313" key="1">
    <source>
        <dbReference type="EMBL" id="ARF09923.1"/>
    </source>
</evidence>